<dbReference type="GO" id="GO:0016301">
    <property type="term" value="F:kinase activity"/>
    <property type="evidence" value="ECO:0007669"/>
    <property type="project" value="UniProtKB-KW"/>
</dbReference>
<evidence type="ECO:0000313" key="10">
    <source>
        <dbReference type="Proteomes" id="UP000886883"/>
    </source>
</evidence>
<name>A0A9D2SCC6_9FIRM</name>
<dbReference type="Proteomes" id="UP000886883">
    <property type="component" value="Unassembled WGS sequence"/>
</dbReference>
<dbReference type="Gene3D" id="3.40.980.20">
    <property type="entry name" value="Four-carbon acid sugar kinase, nucleotide binding domain"/>
    <property type="match status" value="1"/>
</dbReference>
<feature type="domain" description="Four-carbon acid sugar kinase N-terminal" evidence="7">
    <location>
        <begin position="5"/>
        <end position="223"/>
    </location>
</feature>
<evidence type="ECO:0000256" key="2">
    <source>
        <dbReference type="ARBA" id="ARBA00022679"/>
    </source>
</evidence>
<evidence type="ECO:0000256" key="6">
    <source>
        <dbReference type="ARBA" id="ARBA00023277"/>
    </source>
</evidence>
<keyword evidence="3" id="KW-0547">Nucleotide-binding</keyword>
<keyword evidence="6" id="KW-0119">Carbohydrate metabolism</keyword>
<evidence type="ECO:0000313" key="9">
    <source>
        <dbReference type="EMBL" id="HJB89843.1"/>
    </source>
</evidence>
<evidence type="ECO:0000256" key="1">
    <source>
        <dbReference type="ARBA" id="ARBA00005715"/>
    </source>
</evidence>
<evidence type="ECO:0000256" key="4">
    <source>
        <dbReference type="ARBA" id="ARBA00022777"/>
    </source>
</evidence>
<dbReference type="SUPFAM" id="SSF142764">
    <property type="entry name" value="YgbK-like"/>
    <property type="match status" value="1"/>
</dbReference>
<comment type="caution">
    <text evidence="9">The sequence shown here is derived from an EMBL/GenBank/DDBJ whole genome shotgun (WGS) entry which is preliminary data.</text>
</comment>
<feature type="domain" description="Four-carbon acid sugar kinase nucleotide binding" evidence="8">
    <location>
        <begin position="250"/>
        <end position="415"/>
    </location>
</feature>
<protein>
    <recommendedName>
        <fullName evidence="11">Four-carbon acid sugar kinase family protein</fullName>
    </recommendedName>
</protein>
<dbReference type="AlphaFoldDB" id="A0A9D2SCC6"/>
<dbReference type="InterPro" id="IPR031475">
    <property type="entry name" value="NBD_C"/>
</dbReference>
<organism evidence="9 10">
    <name type="scientific">Candidatus Eisenbergiella merdigallinarum</name>
    <dbReference type="NCBI Taxonomy" id="2838552"/>
    <lineage>
        <taxon>Bacteria</taxon>
        <taxon>Bacillati</taxon>
        <taxon>Bacillota</taxon>
        <taxon>Clostridia</taxon>
        <taxon>Lachnospirales</taxon>
        <taxon>Lachnospiraceae</taxon>
        <taxon>Eisenbergiella</taxon>
    </lineage>
</organism>
<gene>
    <name evidence="9" type="ORF">H9763_00045</name>
</gene>
<evidence type="ECO:0000256" key="5">
    <source>
        <dbReference type="ARBA" id="ARBA00022840"/>
    </source>
</evidence>
<evidence type="ECO:0000259" key="7">
    <source>
        <dbReference type="Pfam" id="PF07005"/>
    </source>
</evidence>
<keyword evidence="2" id="KW-0808">Transferase</keyword>
<dbReference type="InterPro" id="IPR037051">
    <property type="entry name" value="4-carb_acid_sugar_kinase_N_sf"/>
</dbReference>
<sequence length="429" mass="47627">MPGTIVIADDVTGANDIGVMYAKAGLDAYVYSFEEGKIPSCPPCDVLVMDTDSRFDTYERAYQKVFSALKALPAEGVQQYIDKQCSVFRGNIGAEFDAMLDALSEEFAPVVLGFPDNGRTTLHSVHYVYGTKLEDSQFRRDPVHPMTKSDLVEILQAQTKRKVGAIWYEVYDRGEEALRRALEEAKKDFSYVIMDVRDNRDLELLARVLKDQRVLCGSSALSAPLARLEAAQKGKEKPAKQETVQDKVFCMAGSLTPQTIGQTAYMKEKGYPVFTLDTRRIFDEGQRRAEADRLYEAVACAYESGDFAMIHSMNAPGEVEETKRIAASLGIDNTEVSSLVSSVLSEISERVIRRFSIRRIIVCGGDTSASLCARLGVTGMKVLEEIEAGLPACESVKEPHYRMVLKSGSFGSPEFVEKAWHTLLLENRT</sequence>
<dbReference type="InterPro" id="IPR042213">
    <property type="entry name" value="NBD_C_sf"/>
</dbReference>
<proteinExistence type="inferred from homology"/>
<reference evidence="9" key="1">
    <citation type="journal article" date="2021" name="PeerJ">
        <title>Extensive microbial diversity within the chicken gut microbiome revealed by metagenomics and culture.</title>
        <authorList>
            <person name="Gilroy R."/>
            <person name="Ravi A."/>
            <person name="Getino M."/>
            <person name="Pursley I."/>
            <person name="Horton D.L."/>
            <person name="Alikhan N.F."/>
            <person name="Baker D."/>
            <person name="Gharbi K."/>
            <person name="Hall N."/>
            <person name="Watson M."/>
            <person name="Adriaenssens E.M."/>
            <person name="Foster-Nyarko E."/>
            <person name="Jarju S."/>
            <person name="Secka A."/>
            <person name="Antonio M."/>
            <person name="Oren A."/>
            <person name="Chaudhuri R.R."/>
            <person name="La Ragione R."/>
            <person name="Hildebrand F."/>
            <person name="Pallen M.J."/>
        </authorList>
    </citation>
    <scope>NUCLEOTIDE SEQUENCE</scope>
    <source>
        <strain evidence="9">USAMLcec3-2134</strain>
    </source>
</reference>
<evidence type="ECO:0008006" key="11">
    <source>
        <dbReference type="Google" id="ProtNLM"/>
    </source>
</evidence>
<dbReference type="InterPro" id="IPR010737">
    <property type="entry name" value="4-carb_acid_sugar_kinase_N"/>
</dbReference>
<keyword evidence="5" id="KW-0067">ATP-binding</keyword>
<evidence type="ECO:0000256" key="3">
    <source>
        <dbReference type="ARBA" id="ARBA00022741"/>
    </source>
</evidence>
<comment type="similarity">
    <text evidence="1">Belongs to the four-carbon acid sugar kinase family.</text>
</comment>
<dbReference type="GO" id="GO:0005524">
    <property type="term" value="F:ATP binding"/>
    <property type="evidence" value="ECO:0007669"/>
    <property type="project" value="UniProtKB-KW"/>
</dbReference>
<dbReference type="Pfam" id="PF07005">
    <property type="entry name" value="SBD_N"/>
    <property type="match status" value="1"/>
</dbReference>
<reference evidence="9" key="2">
    <citation type="submission" date="2021-04" db="EMBL/GenBank/DDBJ databases">
        <authorList>
            <person name="Gilroy R."/>
        </authorList>
    </citation>
    <scope>NUCLEOTIDE SEQUENCE</scope>
    <source>
        <strain evidence="9">USAMLcec3-2134</strain>
    </source>
</reference>
<dbReference type="Pfam" id="PF17042">
    <property type="entry name" value="NBD_C"/>
    <property type="match status" value="1"/>
</dbReference>
<dbReference type="Gene3D" id="3.40.50.10840">
    <property type="entry name" value="Putative sugar-binding, N-terminal domain"/>
    <property type="match status" value="1"/>
</dbReference>
<dbReference type="EMBL" id="DWXE01000001">
    <property type="protein sequence ID" value="HJB89843.1"/>
    <property type="molecule type" value="Genomic_DNA"/>
</dbReference>
<evidence type="ECO:0000259" key="8">
    <source>
        <dbReference type="Pfam" id="PF17042"/>
    </source>
</evidence>
<accession>A0A9D2SCC6</accession>
<keyword evidence="4" id="KW-0418">Kinase</keyword>